<feature type="domain" description="Zorya protein ZorC EH" evidence="1">
    <location>
        <begin position="116"/>
        <end position="213"/>
    </location>
</feature>
<dbReference type="Pfam" id="PF15611">
    <property type="entry name" value="EH_Signature"/>
    <property type="match status" value="1"/>
</dbReference>
<evidence type="ECO:0000313" key="2">
    <source>
        <dbReference type="EMBL" id="REJ43033.1"/>
    </source>
</evidence>
<gene>
    <name evidence="2" type="ORF">DWQ54_09105</name>
</gene>
<reference evidence="2 3" key="1">
    <citation type="submission" date="2017-10" db="EMBL/GenBank/DDBJ databases">
        <title>A large-scale comparative metagenomic study reveals the eutrophication-driven functional interactions in six Microcystis-epibionts communities.</title>
        <authorList>
            <person name="Li Q."/>
            <person name="Lin F."/>
        </authorList>
    </citation>
    <scope>NUCLEOTIDE SEQUENCE [LARGE SCALE GENOMIC DNA]</scope>
    <source>
        <strain evidence="2">TF09</strain>
    </source>
</reference>
<organism evidence="2 3">
    <name type="scientific">Microcystis flos-aquae TF09</name>
    <dbReference type="NCBI Taxonomy" id="2060473"/>
    <lineage>
        <taxon>Bacteria</taxon>
        <taxon>Bacillati</taxon>
        <taxon>Cyanobacteriota</taxon>
        <taxon>Cyanophyceae</taxon>
        <taxon>Oscillatoriophycideae</taxon>
        <taxon>Chroococcales</taxon>
        <taxon>Microcystaceae</taxon>
        <taxon>Microcystis</taxon>
    </lineage>
</organism>
<dbReference type="AlphaFoldDB" id="A0A3E0L7Y5"/>
<evidence type="ECO:0000313" key="3">
    <source>
        <dbReference type="Proteomes" id="UP000256873"/>
    </source>
</evidence>
<protein>
    <recommendedName>
        <fullName evidence="1">Zorya protein ZorC EH domain-containing protein</fullName>
    </recommendedName>
</protein>
<proteinExistence type="predicted"/>
<sequence>MIYFIGLPLPFFQLQQYRNLTPSELVNRDKYTLPPIPIFSEYISEISPYFIKSNQVNSDTVDWLLRCLDQMPEREQASSVDFILSNLSIDIAIKFPLLVSWLKNNYNNHQKQALISLVARQNFRNLIGAINYNNFRDLVNLIVNNIYLGNNDEKQLINRQLFWSNYSNSFMRIKILLPEQTYSIIGNKFREYQDILKLEDDGSNPTELCIFDF</sequence>
<name>A0A3E0L7Y5_9CHRO</name>
<dbReference type="EMBL" id="QQWC01000002">
    <property type="protein sequence ID" value="REJ43033.1"/>
    <property type="molecule type" value="Genomic_DNA"/>
</dbReference>
<dbReference type="InterPro" id="IPR028943">
    <property type="entry name" value="ZorC_EH_Signature_dom"/>
</dbReference>
<evidence type="ECO:0000259" key="1">
    <source>
        <dbReference type="Pfam" id="PF15611"/>
    </source>
</evidence>
<comment type="caution">
    <text evidence="2">The sequence shown here is derived from an EMBL/GenBank/DDBJ whole genome shotgun (WGS) entry which is preliminary data.</text>
</comment>
<accession>A0A3E0L7Y5</accession>
<dbReference type="Proteomes" id="UP000256873">
    <property type="component" value="Unassembled WGS sequence"/>
</dbReference>